<keyword evidence="2" id="KW-0489">Methyltransferase</keyword>
<sequence length="435" mass="49831">MKITVIRPNMNAQKAADALQPLVFALLKALTPLTVEMAFYDDRIEEIPFDVPTDLVAMTVETFTAKRAYWIAAQYRERGVPVVMGGFHPTLMPDEARQHADSVILGDAEAVWPQLVTDATRRRLQPIYQAPPLSSPLNAMYDRRIFQGKAYPPLELVQWGRGCAHNCEFCAIRAFYGKHQCQRPIKRVIAEIDELDAEHMIFFTDDNLLADKARFSELLLALIPLKRRWAAQISIEAAQNARMLKLLEQSGCQVMLTGFESLNHANLRQMNKVWNTTAQDYESAIKRIYDHGIMIYGTFVFGYDGDTPDVFDRAVEFAIRQRLFLANFNPLTPFPGTPLYRRLQREGRLLRERWWLDTAYQYGDAMFQPANMTPEELTQGCFEARKAFNSSVSMLRRAANIAVNLRSWRRFALYTAANYINRKAIFQKQGKALGA</sequence>
<dbReference type="Proteomes" id="UP000030700">
    <property type="component" value="Unassembled WGS sequence"/>
</dbReference>
<dbReference type="GO" id="GO:0046872">
    <property type="term" value="F:metal ion binding"/>
    <property type="evidence" value="ECO:0007669"/>
    <property type="project" value="UniProtKB-KW"/>
</dbReference>
<dbReference type="PANTHER" id="PTHR43409">
    <property type="entry name" value="ANAEROBIC MAGNESIUM-PROTOPORPHYRIN IX MONOMETHYL ESTER CYCLASE-RELATED"/>
    <property type="match status" value="1"/>
</dbReference>
<dbReference type="GO" id="GO:0005829">
    <property type="term" value="C:cytosol"/>
    <property type="evidence" value="ECO:0007669"/>
    <property type="project" value="TreeGrafter"/>
</dbReference>
<evidence type="ECO:0000313" key="11">
    <source>
        <dbReference type="Proteomes" id="UP000030700"/>
    </source>
</evidence>
<organism evidence="10 11">
    <name type="scientific">Candidatus Moduliflexus flocculans</name>
    <dbReference type="NCBI Taxonomy" id="1499966"/>
    <lineage>
        <taxon>Bacteria</taxon>
        <taxon>Candidatus Moduliflexota</taxon>
        <taxon>Candidatus Moduliflexia</taxon>
        <taxon>Candidatus Moduliflexales</taxon>
        <taxon>Candidatus Moduliflexaceae</taxon>
    </lineage>
</organism>
<dbReference type="InterPro" id="IPR006158">
    <property type="entry name" value="Cobalamin-bd"/>
</dbReference>
<dbReference type="InterPro" id="IPR006638">
    <property type="entry name" value="Elp3/MiaA/NifB-like_rSAM"/>
</dbReference>
<evidence type="ECO:0000256" key="6">
    <source>
        <dbReference type="ARBA" id="ARBA00023004"/>
    </source>
</evidence>
<dbReference type="PROSITE" id="PS51332">
    <property type="entry name" value="B12_BINDING"/>
    <property type="match status" value="1"/>
</dbReference>
<protein>
    <submittedName>
        <fullName evidence="10">Uncharacterized protein</fullName>
    </submittedName>
</protein>
<feature type="domain" description="Radical SAM core" evidence="9">
    <location>
        <begin position="149"/>
        <end position="375"/>
    </location>
</feature>
<dbReference type="SFLD" id="SFLDS00029">
    <property type="entry name" value="Radical_SAM"/>
    <property type="match status" value="1"/>
</dbReference>
<dbReference type="CDD" id="cd01335">
    <property type="entry name" value="Radical_SAM"/>
    <property type="match status" value="1"/>
</dbReference>
<dbReference type="Gene3D" id="3.40.50.280">
    <property type="entry name" value="Cobalamin-binding domain"/>
    <property type="match status" value="1"/>
</dbReference>
<dbReference type="AlphaFoldDB" id="A0A0S6W4S9"/>
<gene>
    <name evidence="10" type="ORF">U14_04507</name>
</gene>
<dbReference type="InterPro" id="IPR058240">
    <property type="entry name" value="rSAM_sf"/>
</dbReference>
<feature type="domain" description="B12-binding" evidence="8">
    <location>
        <begin position="1"/>
        <end position="126"/>
    </location>
</feature>
<keyword evidence="7" id="KW-0411">Iron-sulfur</keyword>
<dbReference type="GO" id="GO:0031419">
    <property type="term" value="F:cobalamin binding"/>
    <property type="evidence" value="ECO:0007669"/>
    <property type="project" value="InterPro"/>
</dbReference>
<keyword evidence="4" id="KW-0949">S-adenosyl-L-methionine</keyword>
<dbReference type="GO" id="GO:0051539">
    <property type="term" value="F:4 iron, 4 sulfur cluster binding"/>
    <property type="evidence" value="ECO:0007669"/>
    <property type="project" value="UniProtKB-KW"/>
</dbReference>
<keyword evidence="5" id="KW-0479">Metal-binding</keyword>
<dbReference type="STRING" id="1499966.U14_04507"/>
<dbReference type="SMART" id="SM00729">
    <property type="entry name" value="Elp3"/>
    <property type="match status" value="1"/>
</dbReference>
<dbReference type="InterPro" id="IPR051198">
    <property type="entry name" value="BchE-like"/>
</dbReference>
<dbReference type="InterPro" id="IPR023404">
    <property type="entry name" value="rSAM_horseshoe"/>
</dbReference>
<dbReference type="PANTHER" id="PTHR43409:SF7">
    <property type="entry name" value="BLL1977 PROTEIN"/>
    <property type="match status" value="1"/>
</dbReference>
<dbReference type="HOGENOM" id="CLU_021572_5_1_0"/>
<keyword evidence="11" id="KW-1185">Reference proteome</keyword>
<evidence type="ECO:0000256" key="5">
    <source>
        <dbReference type="ARBA" id="ARBA00022723"/>
    </source>
</evidence>
<evidence type="ECO:0000256" key="2">
    <source>
        <dbReference type="ARBA" id="ARBA00022603"/>
    </source>
</evidence>
<dbReference type="InterPro" id="IPR007197">
    <property type="entry name" value="rSAM"/>
</dbReference>
<dbReference type="InterPro" id="IPR034466">
    <property type="entry name" value="Methyltransferase_Class_B"/>
</dbReference>
<name>A0A0S6W4S9_9BACT</name>
<comment type="cofactor">
    <cofactor evidence="1">
        <name>[4Fe-4S] cluster</name>
        <dbReference type="ChEBI" id="CHEBI:49883"/>
    </cofactor>
</comment>
<keyword evidence="3" id="KW-0808">Transferase</keyword>
<dbReference type="PROSITE" id="PS51918">
    <property type="entry name" value="RADICAL_SAM"/>
    <property type="match status" value="1"/>
</dbReference>
<evidence type="ECO:0000259" key="9">
    <source>
        <dbReference type="PROSITE" id="PS51918"/>
    </source>
</evidence>
<evidence type="ECO:0000256" key="7">
    <source>
        <dbReference type="ARBA" id="ARBA00023014"/>
    </source>
</evidence>
<evidence type="ECO:0000256" key="1">
    <source>
        <dbReference type="ARBA" id="ARBA00001966"/>
    </source>
</evidence>
<proteinExistence type="predicted"/>
<evidence type="ECO:0000313" key="10">
    <source>
        <dbReference type="EMBL" id="GAK53242.1"/>
    </source>
</evidence>
<keyword evidence="6" id="KW-0408">Iron</keyword>
<dbReference type="GO" id="GO:0003824">
    <property type="term" value="F:catalytic activity"/>
    <property type="evidence" value="ECO:0007669"/>
    <property type="project" value="InterPro"/>
</dbReference>
<evidence type="ECO:0000259" key="8">
    <source>
        <dbReference type="PROSITE" id="PS51332"/>
    </source>
</evidence>
<dbReference type="EMBL" id="DF820459">
    <property type="protein sequence ID" value="GAK53242.1"/>
    <property type="molecule type" value="Genomic_DNA"/>
</dbReference>
<dbReference type="Pfam" id="PF04055">
    <property type="entry name" value="Radical_SAM"/>
    <property type="match status" value="1"/>
</dbReference>
<reference evidence="10 11" key="1">
    <citation type="journal article" date="2015" name="PeerJ">
        <title>First genomic representation of candidate bacterial phylum KSB3 points to enhanced environmental sensing as a trigger of wastewater bulking.</title>
        <authorList>
            <person name="Sekiguchi Y."/>
            <person name="Ohashi A."/>
            <person name="Parks D.H."/>
            <person name="Yamauchi T."/>
            <person name="Tyson G.W."/>
            <person name="Hugenholtz P."/>
        </authorList>
    </citation>
    <scope>NUCLEOTIDE SEQUENCE [LARGE SCALE GENOMIC DNA]</scope>
</reference>
<dbReference type="Gene3D" id="3.80.30.20">
    <property type="entry name" value="tm_1862 like domain"/>
    <property type="match status" value="1"/>
</dbReference>
<dbReference type="SFLD" id="SFLDG01082">
    <property type="entry name" value="B12-binding_domain_containing"/>
    <property type="match status" value="1"/>
</dbReference>
<accession>A0A0S6W4S9</accession>
<evidence type="ECO:0000256" key="3">
    <source>
        <dbReference type="ARBA" id="ARBA00022679"/>
    </source>
</evidence>
<dbReference type="SUPFAM" id="SSF102114">
    <property type="entry name" value="Radical SAM enzymes"/>
    <property type="match status" value="1"/>
</dbReference>
<dbReference type="CDD" id="cd02068">
    <property type="entry name" value="radical_SAM_B12_BD"/>
    <property type="match status" value="1"/>
</dbReference>
<evidence type="ECO:0000256" key="4">
    <source>
        <dbReference type="ARBA" id="ARBA00022691"/>
    </source>
</evidence>
<dbReference type="SFLD" id="SFLDG01123">
    <property type="entry name" value="methyltransferase_(Class_B)"/>
    <property type="match status" value="1"/>
</dbReference>